<proteinExistence type="predicted"/>
<dbReference type="Proteomes" id="UP000298471">
    <property type="component" value="Unassembled WGS sequence"/>
</dbReference>
<evidence type="ECO:0000313" key="2">
    <source>
        <dbReference type="Proteomes" id="UP000298471"/>
    </source>
</evidence>
<dbReference type="EMBL" id="SRMB01000010">
    <property type="protein sequence ID" value="TGE20851.1"/>
    <property type="molecule type" value="Genomic_DNA"/>
</dbReference>
<reference evidence="1 2" key="1">
    <citation type="submission" date="2019-04" db="EMBL/GenBank/DDBJ databases">
        <authorList>
            <person name="Feng G."/>
            <person name="Zhang J."/>
            <person name="Zhu H."/>
        </authorList>
    </citation>
    <scope>NUCLEOTIDE SEQUENCE [LARGE SCALE GENOMIC DNA]</scope>
    <source>
        <strain evidence="1 2">9PBR-1</strain>
    </source>
</reference>
<evidence type="ECO:0000313" key="1">
    <source>
        <dbReference type="EMBL" id="TGE20851.1"/>
    </source>
</evidence>
<evidence type="ECO:0008006" key="3">
    <source>
        <dbReference type="Google" id="ProtNLM"/>
    </source>
</evidence>
<dbReference type="OrthoDB" id="9850458at2"/>
<protein>
    <recommendedName>
        <fullName evidence="3">Ubiquitin-like domain-containing protein</fullName>
    </recommendedName>
</protein>
<comment type="caution">
    <text evidence="1">The sequence shown here is derived from an EMBL/GenBank/DDBJ whole genome shotgun (WGS) entry which is preliminary data.</text>
</comment>
<name>A0A4Z0PV47_9BACT</name>
<dbReference type="RefSeq" id="WP_135399354.1">
    <property type="nucleotide sequence ID" value="NZ_SRMB01000010.1"/>
</dbReference>
<organism evidence="1 2">
    <name type="scientific">Hymenobacter metallicola</name>
    <dbReference type="NCBI Taxonomy" id="2563114"/>
    <lineage>
        <taxon>Bacteria</taxon>
        <taxon>Pseudomonadati</taxon>
        <taxon>Bacteroidota</taxon>
        <taxon>Cytophagia</taxon>
        <taxon>Cytophagales</taxon>
        <taxon>Hymenobacteraceae</taxon>
        <taxon>Hymenobacter</taxon>
    </lineage>
</organism>
<accession>A0A4Z0PV47</accession>
<sequence length="104" mass="11885">MASSDKKPDKPADRKLTLQVLIEDNQVFTDEFLPNQKLHVITNKTEAHFHIDGTERILRRADGTELPDLQRTITESGIFEGEVLKYLKKAPRPPREEGFASPCR</sequence>
<keyword evidence="2" id="KW-1185">Reference proteome</keyword>
<dbReference type="AlphaFoldDB" id="A0A4Z0PV47"/>
<gene>
    <name evidence="1" type="ORF">E5K02_25365</name>
</gene>